<keyword evidence="20 29" id="KW-0472">Membrane</keyword>
<protein>
    <recommendedName>
        <fullName evidence="29">Acyltransferase</fullName>
        <ecNumber evidence="29">2.3.1.-</ecNumber>
    </recommendedName>
</protein>
<keyword evidence="15 29" id="KW-0812">Transmembrane</keyword>
<comment type="similarity">
    <text evidence="10 29">Belongs to the diacylglycerol acyltransferase family.</text>
</comment>
<dbReference type="GO" id="GO:0005789">
    <property type="term" value="C:endoplasmic reticulum membrane"/>
    <property type="evidence" value="ECO:0007669"/>
    <property type="project" value="UniProtKB-SubCell"/>
</dbReference>
<evidence type="ECO:0000256" key="13">
    <source>
        <dbReference type="ARBA" id="ARBA00022677"/>
    </source>
</evidence>
<dbReference type="EC" id="2.3.1.-" evidence="29"/>
<keyword evidence="19" id="KW-0443">Lipid metabolism</keyword>
<dbReference type="EMBL" id="JAGTTL010000033">
    <property type="protein sequence ID" value="KAK6295999.1"/>
    <property type="molecule type" value="Genomic_DNA"/>
</dbReference>
<comment type="pathway">
    <text evidence="9">Lipid metabolism.</text>
</comment>
<reference evidence="30 31" key="1">
    <citation type="submission" date="2021-04" db="EMBL/GenBank/DDBJ databases">
        <authorList>
            <person name="De Guttry C."/>
            <person name="Zahm M."/>
            <person name="Klopp C."/>
            <person name="Cabau C."/>
            <person name="Louis A."/>
            <person name="Berthelot C."/>
            <person name="Parey E."/>
            <person name="Roest Crollius H."/>
            <person name="Montfort J."/>
            <person name="Robinson-Rechavi M."/>
            <person name="Bucao C."/>
            <person name="Bouchez O."/>
            <person name="Gislard M."/>
            <person name="Lluch J."/>
            <person name="Milhes M."/>
            <person name="Lampietro C."/>
            <person name="Lopez Roques C."/>
            <person name="Donnadieu C."/>
            <person name="Braasch I."/>
            <person name="Desvignes T."/>
            <person name="Postlethwait J."/>
            <person name="Bobe J."/>
            <person name="Wedekind C."/>
            <person name="Guiguen Y."/>
        </authorList>
    </citation>
    <scope>NUCLEOTIDE SEQUENCE [LARGE SCALE GENOMIC DNA]</scope>
    <source>
        <strain evidence="30">Cs_M1</strain>
        <tissue evidence="30">Blood</tissue>
    </source>
</reference>
<gene>
    <name evidence="30" type="ORF">J4Q44_G00337120</name>
</gene>
<dbReference type="InterPro" id="IPR007130">
    <property type="entry name" value="DAGAT"/>
</dbReference>
<evidence type="ECO:0000256" key="18">
    <source>
        <dbReference type="ARBA" id="ARBA00022989"/>
    </source>
</evidence>
<name>A0AAN8Q930_9TELE</name>
<dbReference type="Proteomes" id="UP001356427">
    <property type="component" value="Unassembled WGS sequence"/>
</dbReference>
<evidence type="ECO:0000256" key="3">
    <source>
        <dbReference type="ARBA" id="ARBA00001349"/>
    </source>
</evidence>
<organism evidence="30 31">
    <name type="scientific">Coregonus suidteri</name>
    <dbReference type="NCBI Taxonomy" id="861788"/>
    <lineage>
        <taxon>Eukaryota</taxon>
        <taxon>Metazoa</taxon>
        <taxon>Chordata</taxon>
        <taxon>Craniata</taxon>
        <taxon>Vertebrata</taxon>
        <taxon>Euteleostomi</taxon>
        <taxon>Actinopterygii</taxon>
        <taxon>Neopterygii</taxon>
        <taxon>Teleostei</taxon>
        <taxon>Protacanthopterygii</taxon>
        <taxon>Salmoniformes</taxon>
        <taxon>Salmonidae</taxon>
        <taxon>Coregoninae</taxon>
        <taxon>Coregonus</taxon>
    </lineage>
</organism>
<dbReference type="GO" id="GO:0019432">
    <property type="term" value="P:triglyceride biosynthetic process"/>
    <property type="evidence" value="ECO:0007669"/>
    <property type="project" value="TreeGrafter"/>
</dbReference>
<dbReference type="AlphaFoldDB" id="A0AAN8Q930"/>
<evidence type="ECO:0000256" key="9">
    <source>
        <dbReference type="ARBA" id="ARBA00005189"/>
    </source>
</evidence>
<comment type="pathway">
    <text evidence="8">Glycerolipid metabolism; triacylglycerol biosynthesis.</text>
</comment>
<evidence type="ECO:0000313" key="31">
    <source>
        <dbReference type="Proteomes" id="UP001356427"/>
    </source>
</evidence>
<keyword evidence="31" id="KW-1185">Reference proteome</keyword>
<keyword evidence="18 29" id="KW-1133">Transmembrane helix</keyword>
<evidence type="ECO:0000256" key="14">
    <source>
        <dbReference type="ARBA" id="ARBA00022679"/>
    </source>
</evidence>
<dbReference type="GO" id="GO:0004144">
    <property type="term" value="F:diacylglycerol O-acyltransferase activity"/>
    <property type="evidence" value="ECO:0007669"/>
    <property type="project" value="UniProtKB-EC"/>
</dbReference>
<keyword evidence="12" id="KW-0444">Lipid biosynthesis</keyword>
<evidence type="ECO:0000256" key="28">
    <source>
        <dbReference type="ARBA" id="ARBA00049549"/>
    </source>
</evidence>
<evidence type="ECO:0000256" key="26">
    <source>
        <dbReference type="ARBA" id="ARBA00048634"/>
    </source>
</evidence>
<evidence type="ECO:0000256" key="12">
    <source>
        <dbReference type="ARBA" id="ARBA00022516"/>
    </source>
</evidence>
<evidence type="ECO:0000256" key="21">
    <source>
        <dbReference type="ARBA" id="ARBA00023315"/>
    </source>
</evidence>
<comment type="catalytic activity">
    <reaction evidence="26">
        <text>an acyl-CoA + a 1,2-diacyl-sn-glycerol = a triacyl-sn-glycerol + CoA</text>
        <dbReference type="Rhea" id="RHEA:10868"/>
        <dbReference type="ChEBI" id="CHEBI:17815"/>
        <dbReference type="ChEBI" id="CHEBI:57287"/>
        <dbReference type="ChEBI" id="CHEBI:58342"/>
        <dbReference type="ChEBI" id="CHEBI:64615"/>
        <dbReference type="EC" id="2.3.1.20"/>
    </reaction>
    <physiologicalReaction direction="left-to-right" evidence="26">
        <dbReference type="Rhea" id="RHEA:10869"/>
    </physiologicalReaction>
</comment>
<evidence type="ECO:0000256" key="22">
    <source>
        <dbReference type="ARBA" id="ARBA00047367"/>
    </source>
</evidence>
<keyword evidence="14 29" id="KW-0808">Transferase</keyword>
<comment type="caution">
    <text evidence="30">The sequence shown here is derived from an EMBL/GenBank/DDBJ whole genome shotgun (WGS) entry which is preliminary data.</text>
</comment>
<dbReference type="PANTHER" id="PTHR12317">
    <property type="entry name" value="DIACYLGLYCEROL O-ACYLTRANSFERASE"/>
    <property type="match status" value="1"/>
</dbReference>
<dbReference type="GO" id="GO:0006071">
    <property type="term" value="P:glycerol metabolic process"/>
    <property type="evidence" value="ECO:0007669"/>
    <property type="project" value="UniProtKB-KW"/>
</dbReference>
<feature type="transmembrane region" description="Helical" evidence="29">
    <location>
        <begin position="53"/>
        <end position="71"/>
    </location>
</feature>
<evidence type="ECO:0000256" key="1">
    <source>
        <dbReference type="ARBA" id="ARBA00000633"/>
    </source>
</evidence>
<evidence type="ECO:0000256" key="23">
    <source>
        <dbReference type="ARBA" id="ARBA00047807"/>
    </source>
</evidence>
<keyword evidence="17 29" id="KW-0256">Endoplasmic reticulum</keyword>
<sequence length="398" mass="45358">MMLPAPTQILSSQENVRVYLCLFFSEILRCLLDGKKFMKTILAAYTGVLRGTGSVILSALQSLLSVCWAWCPRLEKQVQVFSVMQFIVSFLIMGPICSVVMLYLLWTDYWWVTASYTTWLFYDWNTHKQAGRRFSWVRNWTVWIYYRDYFPIRLIKTHNLLPNRNYILGYHPHGIFCFGALCNFATEANGFSAKFPGITPFVATLAGNFRMPLAREYLMSAGVCPVNRTTLEFILSCNGTGNAVVITVGGAAESLDCTPGVHCITLKNRKGFVKLALQQGADLVPVYSFGENDVYKQLILDEGSWWRLIQRRLQKILGFAPCVFQGRGLFSPDTWGLVPFSKPINSVVGKPMEMPKISSPSQEEVDHYHTMYMSSLTQLFDKHKTHFGLREEDVLVIH</sequence>
<dbReference type="GO" id="GO:0005811">
    <property type="term" value="C:lipid droplet"/>
    <property type="evidence" value="ECO:0007669"/>
    <property type="project" value="UniProtKB-SubCell"/>
</dbReference>
<dbReference type="GO" id="GO:0048471">
    <property type="term" value="C:perinuclear region of cytoplasm"/>
    <property type="evidence" value="ECO:0007669"/>
    <property type="project" value="UniProtKB-SubCell"/>
</dbReference>
<dbReference type="CDD" id="cd07987">
    <property type="entry name" value="LPLAT_MGAT-like"/>
    <property type="match status" value="1"/>
</dbReference>
<feature type="transmembrane region" description="Helical" evidence="29">
    <location>
        <begin position="83"/>
        <end position="106"/>
    </location>
</feature>
<evidence type="ECO:0000256" key="4">
    <source>
        <dbReference type="ARBA" id="ARBA00001764"/>
    </source>
</evidence>
<evidence type="ECO:0000256" key="25">
    <source>
        <dbReference type="ARBA" id="ARBA00048135"/>
    </source>
</evidence>
<evidence type="ECO:0000256" key="10">
    <source>
        <dbReference type="ARBA" id="ARBA00005420"/>
    </source>
</evidence>
<comment type="catalytic activity">
    <reaction evidence="24">
        <text>2,3-di-(9Z)-octadecenoyl-sn-glycerol + (9Z)-octadecenoyl-CoA = 1,2,3-tri-(9Z-octadecenoyl)-glycerol + CoA</text>
        <dbReference type="Rhea" id="RHEA:38439"/>
        <dbReference type="ChEBI" id="CHEBI:53753"/>
        <dbReference type="ChEBI" id="CHEBI:57287"/>
        <dbReference type="ChEBI" id="CHEBI:57387"/>
        <dbReference type="ChEBI" id="CHEBI:75824"/>
    </reaction>
    <physiologicalReaction direction="left-to-right" evidence="24">
        <dbReference type="Rhea" id="RHEA:38440"/>
    </physiologicalReaction>
</comment>
<dbReference type="Pfam" id="PF03982">
    <property type="entry name" value="DAGAT"/>
    <property type="match status" value="1"/>
</dbReference>
<comment type="catalytic activity">
    <reaction evidence="2">
        <text>2-(9Z-octadecenoyl)-glycerol + hexadecanoyl-CoA = 1-hexadecanoyl-2-(9Z-octadecenoyl)-sn-glycerol + CoA</text>
        <dbReference type="Rhea" id="RHEA:38071"/>
        <dbReference type="ChEBI" id="CHEBI:57287"/>
        <dbReference type="ChEBI" id="CHEBI:57379"/>
        <dbReference type="ChEBI" id="CHEBI:73990"/>
        <dbReference type="ChEBI" id="CHEBI:75466"/>
    </reaction>
    <physiologicalReaction direction="left-to-right" evidence="2">
        <dbReference type="Rhea" id="RHEA:38072"/>
    </physiologicalReaction>
</comment>
<evidence type="ECO:0000256" key="27">
    <source>
        <dbReference type="ARBA" id="ARBA00049168"/>
    </source>
</evidence>
<evidence type="ECO:0000256" key="15">
    <source>
        <dbReference type="ARBA" id="ARBA00022692"/>
    </source>
</evidence>
<keyword evidence="11" id="KW-0963">Cytoplasm</keyword>
<comment type="catalytic activity">
    <reaction evidence="27">
        <text>1-(9Z-octadecenoyl)-glycerol + (9Z)-octadecenoyl-CoA = 1,2-di-(9Z-octadecenoyl)-glycerol + CoA</text>
        <dbReference type="Rhea" id="RHEA:37915"/>
        <dbReference type="ChEBI" id="CHEBI:52323"/>
        <dbReference type="ChEBI" id="CHEBI:57287"/>
        <dbReference type="ChEBI" id="CHEBI:57387"/>
        <dbReference type="ChEBI" id="CHEBI:75342"/>
    </reaction>
    <physiologicalReaction direction="left-to-right" evidence="27">
        <dbReference type="Rhea" id="RHEA:37916"/>
    </physiologicalReaction>
</comment>
<evidence type="ECO:0000256" key="20">
    <source>
        <dbReference type="ARBA" id="ARBA00023136"/>
    </source>
</evidence>
<evidence type="ECO:0000256" key="5">
    <source>
        <dbReference type="ARBA" id="ARBA00004477"/>
    </source>
</evidence>
<dbReference type="PANTHER" id="PTHR12317:SF14">
    <property type="entry name" value="DIACYLGLYCEROL O-ACYLTRANSFERASE 2"/>
    <property type="match status" value="1"/>
</dbReference>
<evidence type="ECO:0000256" key="8">
    <source>
        <dbReference type="ARBA" id="ARBA00004771"/>
    </source>
</evidence>
<comment type="catalytic activity">
    <reaction evidence="4">
        <text>all-trans-retinol + hexadecanoyl-CoA = all-trans-retinyl hexadecanoate + CoA</text>
        <dbReference type="Rhea" id="RHEA:38175"/>
        <dbReference type="ChEBI" id="CHEBI:17336"/>
        <dbReference type="ChEBI" id="CHEBI:17616"/>
        <dbReference type="ChEBI" id="CHEBI:57287"/>
        <dbReference type="ChEBI" id="CHEBI:57379"/>
    </reaction>
    <physiologicalReaction direction="left-to-right" evidence="4">
        <dbReference type="Rhea" id="RHEA:38176"/>
    </physiologicalReaction>
</comment>
<evidence type="ECO:0000256" key="6">
    <source>
        <dbReference type="ARBA" id="ARBA00004502"/>
    </source>
</evidence>
<dbReference type="GO" id="GO:0050252">
    <property type="term" value="F:retinol O-fatty-acyltransferase activity"/>
    <property type="evidence" value="ECO:0007669"/>
    <property type="project" value="UniProtKB-EC"/>
</dbReference>
<comment type="catalytic activity">
    <reaction evidence="22">
        <text>1,2-di-(9Z-octadecenoyl)-sn-glycerol + (9Z)-octadecenoyl-CoA = 1,2,3-tri-(9Z-octadecenoyl)-glycerol + CoA</text>
        <dbReference type="Rhea" id="RHEA:38219"/>
        <dbReference type="ChEBI" id="CHEBI:52333"/>
        <dbReference type="ChEBI" id="CHEBI:53753"/>
        <dbReference type="ChEBI" id="CHEBI:57287"/>
        <dbReference type="ChEBI" id="CHEBI:57387"/>
    </reaction>
    <physiologicalReaction direction="left-to-right" evidence="22">
        <dbReference type="Rhea" id="RHEA:38220"/>
    </physiologicalReaction>
</comment>
<keyword evidence="16" id="KW-0319">Glycerol metabolism</keyword>
<comment type="catalytic activity">
    <reaction evidence="28">
        <text>1,3-di-(9Z-octadecenoyl)-glycerol + (9Z)-octadecenoyl-CoA = 1,2,3-tri-(9Z-octadecenoyl)-glycerol + CoA</text>
        <dbReference type="Rhea" id="RHEA:38435"/>
        <dbReference type="ChEBI" id="CHEBI:53753"/>
        <dbReference type="ChEBI" id="CHEBI:57287"/>
        <dbReference type="ChEBI" id="CHEBI:57387"/>
        <dbReference type="ChEBI" id="CHEBI:75735"/>
    </reaction>
    <physiologicalReaction direction="left-to-right" evidence="28">
        <dbReference type="Rhea" id="RHEA:38436"/>
    </physiologicalReaction>
</comment>
<comment type="catalytic activity">
    <reaction evidence="25">
        <text>2-(9Z-octadecenoyl)-glycerol + (9Z)-octadecenoyl-CoA = 1,2-di-(9Z-octadecenoyl)-sn-glycerol + CoA</text>
        <dbReference type="Rhea" id="RHEA:37911"/>
        <dbReference type="ChEBI" id="CHEBI:52333"/>
        <dbReference type="ChEBI" id="CHEBI:57287"/>
        <dbReference type="ChEBI" id="CHEBI:57387"/>
        <dbReference type="ChEBI" id="CHEBI:73990"/>
    </reaction>
    <physiologicalReaction direction="left-to-right" evidence="25">
        <dbReference type="Rhea" id="RHEA:37912"/>
    </physiologicalReaction>
</comment>
<accession>A0AAN8Q930</accession>
<evidence type="ECO:0000256" key="11">
    <source>
        <dbReference type="ARBA" id="ARBA00022490"/>
    </source>
</evidence>
<evidence type="ECO:0000256" key="16">
    <source>
        <dbReference type="ARBA" id="ARBA00022798"/>
    </source>
</evidence>
<comment type="catalytic activity">
    <reaction evidence="3">
        <text>1,2-di-(9Z-octadecenoyl)-sn-glycerol + hexadecanoyl-CoA = 1,2-di-(9Z)-octadecenoyl-3-hexadecanoyl-sn-glycerol + CoA</text>
        <dbReference type="Rhea" id="RHEA:38163"/>
        <dbReference type="ChEBI" id="CHEBI:52333"/>
        <dbReference type="ChEBI" id="CHEBI:57287"/>
        <dbReference type="ChEBI" id="CHEBI:57379"/>
        <dbReference type="ChEBI" id="CHEBI:75583"/>
    </reaction>
    <physiologicalReaction direction="left-to-right" evidence="3">
        <dbReference type="Rhea" id="RHEA:38164"/>
    </physiologicalReaction>
</comment>
<evidence type="ECO:0000256" key="29">
    <source>
        <dbReference type="RuleBase" id="RU367023"/>
    </source>
</evidence>
<proteinExistence type="inferred from homology"/>
<comment type="subcellular location">
    <subcellularLocation>
        <location evidence="7">Cytoplasm</location>
        <location evidence="7">Perinuclear region</location>
    </subcellularLocation>
    <subcellularLocation>
        <location evidence="5 29">Endoplasmic reticulum membrane</location>
        <topology evidence="5 29">Multi-pass membrane protein</topology>
    </subcellularLocation>
    <subcellularLocation>
        <location evidence="6">Lipid droplet</location>
    </subcellularLocation>
</comment>
<evidence type="ECO:0000313" key="30">
    <source>
        <dbReference type="EMBL" id="KAK6295999.1"/>
    </source>
</evidence>
<keyword evidence="13" id="KW-0551">Lipid droplet</keyword>
<comment type="catalytic activity">
    <reaction evidence="23">
        <text>1-O-(9Z-octadecenyl)-glycerol + (9Z)-octadecenoyl-CoA = 1-O-(9Z-octadecyl)-3-(9Z-octadecenoyl)-glycerol + CoA</text>
        <dbReference type="Rhea" id="RHEA:55340"/>
        <dbReference type="ChEBI" id="CHEBI:34116"/>
        <dbReference type="ChEBI" id="CHEBI:57287"/>
        <dbReference type="ChEBI" id="CHEBI:57387"/>
        <dbReference type="ChEBI" id="CHEBI:197429"/>
    </reaction>
    <physiologicalReaction direction="left-to-right" evidence="23">
        <dbReference type="Rhea" id="RHEA:55341"/>
    </physiologicalReaction>
</comment>
<evidence type="ECO:0000256" key="24">
    <source>
        <dbReference type="ARBA" id="ARBA00048096"/>
    </source>
</evidence>
<keyword evidence="21" id="KW-0012">Acyltransferase</keyword>
<evidence type="ECO:0000256" key="7">
    <source>
        <dbReference type="ARBA" id="ARBA00004556"/>
    </source>
</evidence>
<comment type="catalytic activity">
    <reaction evidence="1">
        <text>all-trans-retinol + an acyl-CoA = an all-trans-retinyl ester + CoA</text>
        <dbReference type="Rhea" id="RHEA:11488"/>
        <dbReference type="ChEBI" id="CHEBI:17336"/>
        <dbReference type="ChEBI" id="CHEBI:57287"/>
        <dbReference type="ChEBI" id="CHEBI:58342"/>
        <dbReference type="ChEBI" id="CHEBI:63410"/>
        <dbReference type="EC" id="2.3.1.76"/>
    </reaction>
    <physiologicalReaction direction="left-to-right" evidence="1">
        <dbReference type="Rhea" id="RHEA:11489"/>
    </physiologicalReaction>
</comment>
<evidence type="ECO:0000256" key="2">
    <source>
        <dbReference type="ARBA" id="ARBA00001313"/>
    </source>
</evidence>
<evidence type="ECO:0000256" key="19">
    <source>
        <dbReference type="ARBA" id="ARBA00023098"/>
    </source>
</evidence>
<evidence type="ECO:0000256" key="17">
    <source>
        <dbReference type="ARBA" id="ARBA00022824"/>
    </source>
</evidence>